<evidence type="ECO:0000313" key="2">
    <source>
        <dbReference type="EMBL" id="CRH06341.1"/>
    </source>
</evidence>
<gene>
    <name evidence="2" type="ORF">MAGMO_2175</name>
</gene>
<reference evidence="2" key="1">
    <citation type="submission" date="2015-04" db="EMBL/GenBank/DDBJ databases">
        <authorList>
            <person name="Syromyatnikov M.Y."/>
            <person name="Popov V.N."/>
        </authorList>
    </citation>
    <scope>NUCLEOTIDE SEQUENCE</scope>
    <source>
        <strain evidence="2">MO-1</strain>
    </source>
</reference>
<proteinExistence type="predicted"/>
<feature type="region of interest" description="Disordered" evidence="1">
    <location>
        <begin position="1"/>
        <end position="32"/>
    </location>
</feature>
<sequence>MQWSGAHSGSMGSAPFGIATEPEGQRSQGAAGGRITVTLHEISGLAPPYYAATLPGRAGWNKQKLGENSALRMS</sequence>
<organism evidence="2">
    <name type="scientific">Magnetococcus massalia (strain MO-1)</name>
    <dbReference type="NCBI Taxonomy" id="451514"/>
    <lineage>
        <taxon>Bacteria</taxon>
        <taxon>Pseudomonadati</taxon>
        <taxon>Pseudomonadota</taxon>
        <taxon>Magnetococcia</taxon>
        <taxon>Magnetococcales</taxon>
        <taxon>Magnetococcaceae</taxon>
        <taxon>Magnetococcus</taxon>
    </lineage>
</organism>
<evidence type="ECO:0000256" key="1">
    <source>
        <dbReference type="SAM" id="MobiDB-lite"/>
    </source>
</evidence>
<dbReference type="AlphaFoldDB" id="A0A1S7LKF5"/>
<accession>A0A1S7LKF5</accession>
<protein>
    <submittedName>
        <fullName evidence="2">Uncharacterized protein</fullName>
    </submittedName>
</protein>
<dbReference type="EMBL" id="LO017727">
    <property type="protein sequence ID" value="CRH06341.1"/>
    <property type="molecule type" value="Genomic_DNA"/>
</dbReference>
<name>A0A1S7LKF5_MAGMO</name>
<feature type="compositionally biased region" description="Polar residues" evidence="1">
    <location>
        <begin position="1"/>
        <end position="11"/>
    </location>
</feature>